<sequence>MREHVFINLKCVLEKNFKYIKIKCFRGCRMVCFYKNHPTSFCVKNYFNLV</sequence>
<dbReference type="Proteomes" id="UP000006160">
    <property type="component" value="Plasmid pCLG2"/>
</dbReference>
<evidence type="ECO:0000313" key="2">
    <source>
        <dbReference type="Proteomes" id="UP000006160"/>
    </source>
</evidence>
<dbReference type="AlphaFoldDB" id="A0A9N7AZ38"/>
<gene>
    <name evidence="1" type="ORF">CLG_A0043</name>
</gene>
<accession>A0A9N7AZ38</accession>
<evidence type="ECO:0000313" key="1">
    <source>
        <dbReference type="EMBL" id="ACT33706.1"/>
    </source>
</evidence>
<protein>
    <submittedName>
        <fullName evidence="1">Uncharacterized protein</fullName>
    </submittedName>
</protein>
<proteinExistence type="predicted"/>
<organism evidence="1 2">
    <name type="scientific">Clostridium botulinum D str. 1873</name>
    <dbReference type="NCBI Taxonomy" id="592027"/>
    <lineage>
        <taxon>Bacteria</taxon>
        <taxon>Bacillati</taxon>
        <taxon>Bacillota</taxon>
        <taxon>Clostridia</taxon>
        <taxon>Eubacteriales</taxon>
        <taxon>Clostridiaceae</taxon>
        <taxon>Clostridium</taxon>
    </lineage>
</organism>
<reference evidence="1 2" key="1">
    <citation type="submission" date="2009-10" db="EMBL/GenBank/DDBJ databases">
        <authorList>
            <person name="Joardar V."/>
            <person name="Shrivastava S."/>
            <person name="Brinkac L.M."/>
            <person name="Harkins D.M."/>
            <person name="Durkin A.S."/>
            <person name="Sutton G."/>
        </authorList>
    </citation>
    <scope>NUCLEOTIDE SEQUENCE [LARGE SCALE GENOMIC DNA]</scope>
    <source>
        <strain evidence="2">D str. 1873</strain>
        <plasmid evidence="1 2">pCLG2</plasmid>
    </source>
</reference>
<keyword evidence="1" id="KW-0614">Plasmid</keyword>
<dbReference type="EMBL" id="CP001660">
    <property type="protein sequence ID" value="ACT33706.1"/>
    <property type="molecule type" value="Genomic_DNA"/>
</dbReference>
<geneLocation type="plasmid" evidence="1 2">
    <name>pCLG2</name>
</geneLocation>
<name>A0A9N7AZ38_CLOBO</name>